<evidence type="ECO:0000313" key="1">
    <source>
        <dbReference type="EMBL" id="CBH15308.1"/>
    </source>
</evidence>
<dbReference type="Proteomes" id="UP000002316">
    <property type="component" value="Chromosome 10"/>
</dbReference>
<dbReference type="RefSeq" id="XP_011777573.1">
    <property type="nucleotide sequence ID" value="XM_011779271.1"/>
</dbReference>
<dbReference type="GeneID" id="23865464"/>
<name>D0A215_TRYB9</name>
<reference evidence="2" key="1">
    <citation type="journal article" date="2010" name="PLoS Negl. Trop. Dis.">
        <title>The genome sequence of Trypanosoma brucei gambiense, causative agent of chronic human african trypanosomiasis.</title>
        <authorList>
            <person name="Jackson A.P."/>
            <person name="Sanders M."/>
            <person name="Berry A."/>
            <person name="McQuillan J."/>
            <person name="Aslett M.A."/>
            <person name="Quail M.A."/>
            <person name="Chukualim B."/>
            <person name="Capewell P."/>
            <person name="MacLeod A."/>
            <person name="Melville S.E."/>
            <person name="Gibson W."/>
            <person name="Barry J.D."/>
            <person name="Berriman M."/>
            <person name="Hertz-Fowler C."/>
        </authorList>
    </citation>
    <scope>NUCLEOTIDE SEQUENCE [LARGE SCALE GENOMIC DNA]</scope>
    <source>
        <strain evidence="2">MHOM/CI/86/DAL972</strain>
    </source>
</reference>
<accession>D0A215</accession>
<organism evidence="1 2">
    <name type="scientific">Trypanosoma brucei gambiense (strain MHOM/CI/86/DAL972)</name>
    <dbReference type="NCBI Taxonomy" id="679716"/>
    <lineage>
        <taxon>Eukaryota</taxon>
        <taxon>Discoba</taxon>
        <taxon>Euglenozoa</taxon>
        <taxon>Kinetoplastea</taxon>
        <taxon>Metakinetoplastina</taxon>
        <taxon>Trypanosomatida</taxon>
        <taxon>Trypanosomatidae</taxon>
        <taxon>Trypanosoma</taxon>
    </lineage>
</organism>
<gene>
    <name evidence="1" type="ORF">TbgDal_X3930</name>
</gene>
<dbReference type="AlphaFoldDB" id="D0A215"/>
<protein>
    <submittedName>
        <fullName evidence="1">Uncharacterized protein</fullName>
    </submittedName>
</protein>
<dbReference type="KEGG" id="tbg:TbgDal_X3930"/>
<sequence length="155" mass="17540">MVPGGRPQLGAIKTSRHLETMVGEMSQLGVHTMSPTATRGRRGETTISARNKLLQLQKRAIIHALEGHNSPRKKEKMPPPMLGYVPPFHLNLPHTMPPFSTAININRTKRTTEQIPSHKHSHPYATSLVRTRKLRREFIRRFTSIPRGCRGTTKV</sequence>
<evidence type="ECO:0000313" key="2">
    <source>
        <dbReference type="Proteomes" id="UP000002316"/>
    </source>
</evidence>
<proteinExistence type="predicted"/>
<dbReference type="EMBL" id="FN554973">
    <property type="protein sequence ID" value="CBH15308.1"/>
    <property type="molecule type" value="Genomic_DNA"/>
</dbReference>